<evidence type="ECO:0000256" key="12">
    <source>
        <dbReference type="PIRSR" id="PIRSR006816-1"/>
    </source>
</evidence>
<evidence type="ECO:0000256" key="8">
    <source>
        <dbReference type="ARBA" id="ARBA00022982"/>
    </source>
</evidence>
<name>A0A1C0AC00_9FIRM</name>
<evidence type="ECO:0000256" key="3">
    <source>
        <dbReference type="ARBA" id="ARBA00022630"/>
    </source>
</evidence>
<dbReference type="GO" id="GO:0050660">
    <property type="term" value="F:flavin adenine dinucleotide binding"/>
    <property type="evidence" value="ECO:0007669"/>
    <property type="project" value="InterPro"/>
</dbReference>
<comment type="cofactor">
    <cofactor evidence="13">
        <name>[2Fe-2S] cluster</name>
        <dbReference type="ChEBI" id="CHEBI:190135"/>
    </cofactor>
    <text evidence="13">Binds 1 [2Fe-2S] cluster per subunit.</text>
</comment>
<dbReference type="Gene3D" id="2.40.30.10">
    <property type="entry name" value="Translation factors"/>
    <property type="match status" value="1"/>
</dbReference>
<dbReference type="InterPro" id="IPR012165">
    <property type="entry name" value="Cyt_c3_hydrogenase_gsu"/>
</dbReference>
<dbReference type="InterPro" id="IPR008333">
    <property type="entry name" value="Cbr1-like_FAD-bd_dom"/>
</dbReference>
<dbReference type="InterPro" id="IPR001433">
    <property type="entry name" value="OxRdtase_FAD/NAD-bd"/>
</dbReference>
<dbReference type="PROSITE" id="PS51384">
    <property type="entry name" value="FAD_FR"/>
    <property type="match status" value="1"/>
</dbReference>
<keyword evidence="9 11" id="KW-0408">Iron</keyword>
<dbReference type="GO" id="GO:0044205">
    <property type="term" value="P:'de novo' UMP biosynthetic process"/>
    <property type="evidence" value="ECO:0007669"/>
    <property type="project" value="UniProtKB-UniRule"/>
</dbReference>
<accession>A0A1C0AC00</accession>
<dbReference type="InterPro" id="IPR019480">
    <property type="entry name" value="Dihydroorotate_DH_Fe-S-bd"/>
</dbReference>
<dbReference type="HAMAP" id="MF_01211">
    <property type="entry name" value="DHODB_Fe_S_bind"/>
    <property type="match status" value="1"/>
</dbReference>
<feature type="binding site" evidence="11 13">
    <location>
        <position position="225"/>
    </location>
    <ligand>
        <name>[2Fe-2S] cluster</name>
        <dbReference type="ChEBI" id="CHEBI:190135"/>
    </ligand>
</feature>
<comment type="subunit">
    <text evidence="11">Heterotetramer of 2 PyrK and 2 PyrD type B subunits.</text>
</comment>
<dbReference type="UniPathway" id="UPA00070">
    <property type="reaction ID" value="UER00945"/>
</dbReference>
<keyword evidence="16" id="KW-1185">Reference proteome</keyword>
<dbReference type="Proteomes" id="UP000093514">
    <property type="component" value="Unassembled WGS sequence"/>
</dbReference>
<dbReference type="GO" id="GO:0051537">
    <property type="term" value="F:2 iron, 2 sulfur cluster binding"/>
    <property type="evidence" value="ECO:0007669"/>
    <property type="project" value="UniProtKB-KW"/>
</dbReference>
<dbReference type="EMBL" id="LWDV01000006">
    <property type="protein sequence ID" value="OCL27901.1"/>
    <property type="molecule type" value="Genomic_DNA"/>
</dbReference>
<evidence type="ECO:0000256" key="9">
    <source>
        <dbReference type="ARBA" id="ARBA00023004"/>
    </source>
</evidence>
<comment type="similarity">
    <text evidence="1 11">Belongs to the PyrK family.</text>
</comment>
<feature type="binding site" evidence="11 12">
    <location>
        <begin position="80"/>
        <end position="81"/>
    </location>
    <ligand>
        <name>FAD</name>
        <dbReference type="ChEBI" id="CHEBI:57692"/>
    </ligand>
</feature>
<feature type="binding site" evidence="11 13">
    <location>
        <position position="230"/>
    </location>
    <ligand>
        <name>[2Fe-2S] cluster</name>
        <dbReference type="ChEBI" id="CHEBI:190135"/>
    </ligand>
</feature>
<dbReference type="AlphaFoldDB" id="A0A1C0AC00"/>
<keyword evidence="4 11" id="KW-0001">2Fe-2S</keyword>
<feature type="binding site" evidence="11 13">
    <location>
        <position position="233"/>
    </location>
    <ligand>
        <name>[2Fe-2S] cluster</name>
        <dbReference type="ChEBI" id="CHEBI:190135"/>
    </ligand>
</feature>
<dbReference type="OrthoDB" id="9789468at2"/>
<evidence type="ECO:0000256" key="7">
    <source>
        <dbReference type="ARBA" id="ARBA00022975"/>
    </source>
</evidence>
<evidence type="ECO:0000259" key="14">
    <source>
        <dbReference type="PROSITE" id="PS51384"/>
    </source>
</evidence>
<dbReference type="CDD" id="cd06218">
    <property type="entry name" value="DHOD_e_trans"/>
    <property type="match status" value="1"/>
</dbReference>
<evidence type="ECO:0000256" key="11">
    <source>
        <dbReference type="HAMAP-Rule" id="MF_01211"/>
    </source>
</evidence>
<evidence type="ECO:0000256" key="10">
    <source>
        <dbReference type="ARBA" id="ARBA00023014"/>
    </source>
</evidence>
<dbReference type="SUPFAM" id="SSF63380">
    <property type="entry name" value="Riboflavin synthase domain-like"/>
    <property type="match status" value="1"/>
</dbReference>
<comment type="cofactor">
    <cofactor evidence="11 12">
        <name>FAD</name>
        <dbReference type="ChEBI" id="CHEBI:57692"/>
    </cofactor>
    <text evidence="11 12">Binds 1 FAD per subunit.</text>
</comment>
<reference evidence="16" key="1">
    <citation type="submission" date="2016-07" db="EMBL/GenBank/DDBJ databases">
        <authorList>
            <person name="Florea S."/>
            <person name="Webb J.S."/>
            <person name="Jaromczyk J."/>
            <person name="Schardl C.L."/>
        </authorList>
    </citation>
    <scope>NUCLEOTIDE SEQUENCE [LARGE SCALE GENOMIC DNA]</scope>
    <source>
        <strain evidence="16">Z6</strain>
    </source>
</reference>
<evidence type="ECO:0000256" key="4">
    <source>
        <dbReference type="ARBA" id="ARBA00022714"/>
    </source>
</evidence>
<sequence>MSKRVIAKIISQEEISPRHFKMVIDAPEVAKEAKIGQFIHLKWVAKLNEYDPLLRRPISLNEIDKEAGTITIIYRAIGRGTQLLATLKVGDQVDIMGPIGMGFSIPEEANKFVVVGGGMGIAPLYPVVKKLVDEDKEVTVLIGAENKGQLLNLADYEEMNVKLKAATVDGSYGYQGFVTQFLDDTLADTNYIYTCGPEVMMEVVQEWALANNVKGEASLEERMGCGTGACLSCVCKIKVRNESGWDYKKTCIQGPVFPLSEVIFND</sequence>
<dbReference type="Gene3D" id="2.10.240.10">
    <property type="entry name" value="Dihydroorotate dehydrogenase, electron transfer subunit"/>
    <property type="match status" value="1"/>
</dbReference>
<protein>
    <recommendedName>
        <fullName evidence="11">Dihydroorotate dehydrogenase B (NAD(+)), electron transfer subunit</fullName>
    </recommendedName>
    <alternativeName>
        <fullName evidence="11">Dihydroorotate oxidase B, electron transfer subunit</fullName>
    </alternativeName>
</protein>
<keyword evidence="10 11" id="KW-0411">Iron-sulfur</keyword>
<dbReference type="InterPro" id="IPR017927">
    <property type="entry name" value="FAD-bd_FR_type"/>
</dbReference>
<organism evidence="15 16">
    <name type="scientific">Orenia metallireducens</name>
    <dbReference type="NCBI Taxonomy" id="1413210"/>
    <lineage>
        <taxon>Bacteria</taxon>
        <taxon>Bacillati</taxon>
        <taxon>Bacillota</taxon>
        <taxon>Clostridia</taxon>
        <taxon>Halanaerobiales</taxon>
        <taxon>Halobacteroidaceae</taxon>
        <taxon>Orenia</taxon>
    </lineage>
</organism>
<evidence type="ECO:0000256" key="13">
    <source>
        <dbReference type="PIRSR" id="PIRSR006816-2"/>
    </source>
</evidence>
<dbReference type="Pfam" id="PF00970">
    <property type="entry name" value="FAD_binding_6"/>
    <property type="match status" value="1"/>
</dbReference>
<dbReference type="PIRSF" id="PIRSF006816">
    <property type="entry name" value="Cyc3_hyd_g"/>
    <property type="match status" value="1"/>
</dbReference>
<keyword evidence="3 11" id="KW-0285">Flavoprotein</keyword>
<dbReference type="GO" id="GO:0016491">
    <property type="term" value="F:oxidoreductase activity"/>
    <property type="evidence" value="ECO:0007669"/>
    <property type="project" value="InterPro"/>
</dbReference>
<keyword evidence="7 11" id="KW-0665">Pyrimidine biosynthesis</keyword>
<feature type="binding site" evidence="11 13">
    <location>
        <position position="251"/>
    </location>
    <ligand>
        <name>[2Fe-2S] cluster</name>
        <dbReference type="ChEBI" id="CHEBI:190135"/>
    </ligand>
</feature>
<evidence type="ECO:0000256" key="2">
    <source>
        <dbReference type="ARBA" id="ARBA00022448"/>
    </source>
</evidence>
<dbReference type="PANTHER" id="PTHR43513">
    <property type="entry name" value="DIHYDROOROTATE DEHYDROGENASE B (NAD(+)), ELECTRON TRANSFER SUBUNIT"/>
    <property type="match status" value="1"/>
</dbReference>
<comment type="caution">
    <text evidence="15">The sequence shown here is derived from an EMBL/GenBank/DDBJ whole genome shotgun (WGS) entry which is preliminary data.</text>
</comment>
<gene>
    <name evidence="11" type="primary">pyrK</name>
    <name evidence="15" type="ORF">U472_01485</name>
</gene>
<reference evidence="15 16" key="2">
    <citation type="submission" date="2016-08" db="EMBL/GenBank/DDBJ databases">
        <title>Orenia metallireducens sp. nov. strain Z6, a Novel Metal-reducing Firmicute from the Deep Subsurface.</title>
        <authorList>
            <person name="Maxim B.I."/>
            <person name="Kenneth K."/>
            <person name="Flynn T.M."/>
            <person name="Oloughlin E.J."/>
            <person name="Locke R.A."/>
            <person name="Weber J.R."/>
            <person name="Egan S.M."/>
            <person name="Mackie R.I."/>
            <person name="Cann I.K."/>
        </authorList>
    </citation>
    <scope>NUCLEOTIDE SEQUENCE [LARGE SCALE GENOMIC DNA]</scope>
    <source>
        <strain evidence="15 16">Z6</strain>
    </source>
</reference>
<comment type="cofactor">
    <cofactor evidence="11">
        <name>[2Fe-2S] cluster</name>
        <dbReference type="ChEBI" id="CHEBI:190135"/>
    </cofactor>
    <text evidence="11">Binds 1 [2Fe-2S] cluster per subunit.</text>
</comment>
<dbReference type="Pfam" id="PF00175">
    <property type="entry name" value="NAD_binding_1"/>
    <property type="match status" value="1"/>
</dbReference>
<feature type="binding site" evidence="11 12">
    <location>
        <begin position="56"/>
        <end position="59"/>
    </location>
    <ligand>
        <name>FAD</name>
        <dbReference type="ChEBI" id="CHEBI:57692"/>
    </ligand>
</feature>
<feature type="domain" description="FAD-binding FR-type" evidence="14">
    <location>
        <begin position="2"/>
        <end position="105"/>
    </location>
</feature>
<keyword evidence="2 11" id="KW-0813">Transport</keyword>
<dbReference type="Pfam" id="PF10418">
    <property type="entry name" value="DHODB_Fe-S_bind"/>
    <property type="match status" value="1"/>
</dbReference>
<proteinExistence type="inferred from homology"/>
<keyword evidence="8 11" id="KW-0249">Electron transport</keyword>
<dbReference type="Gene3D" id="3.40.50.80">
    <property type="entry name" value="Nucleotide-binding domain of ferredoxin-NADP reductase (FNR) module"/>
    <property type="match status" value="1"/>
</dbReference>
<evidence type="ECO:0000313" key="15">
    <source>
        <dbReference type="EMBL" id="OCL27901.1"/>
    </source>
</evidence>
<dbReference type="InterPro" id="IPR017938">
    <property type="entry name" value="Riboflavin_synthase-like_b-brl"/>
</dbReference>
<evidence type="ECO:0000256" key="6">
    <source>
        <dbReference type="ARBA" id="ARBA00022827"/>
    </source>
</evidence>
<dbReference type="RefSeq" id="WP_068714809.1">
    <property type="nucleotide sequence ID" value="NZ_LWDV01000006.1"/>
</dbReference>
<dbReference type="InterPro" id="IPR050353">
    <property type="entry name" value="PyrK_electron_transfer"/>
</dbReference>
<evidence type="ECO:0000256" key="1">
    <source>
        <dbReference type="ARBA" id="ARBA00006422"/>
    </source>
</evidence>
<dbReference type="GO" id="GO:0046872">
    <property type="term" value="F:metal ion binding"/>
    <property type="evidence" value="ECO:0007669"/>
    <property type="project" value="UniProtKB-KW"/>
</dbReference>
<dbReference type="InterPro" id="IPR037117">
    <property type="entry name" value="Dihydroorotate_DH_ele_sf"/>
</dbReference>
<feature type="binding site" evidence="11 12">
    <location>
        <begin position="73"/>
        <end position="75"/>
    </location>
    <ligand>
        <name>FAD</name>
        <dbReference type="ChEBI" id="CHEBI:57692"/>
    </ligand>
</feature>
<evidence type="ECO:0000313" key="16">
    <source>
        <dbReference type="Proteomes" id="UP000093514"/>
    </source>
</evidence>
<dbReference type="InterPro" id="IPR039261">
    <property type="entry name" value="FNR_nucleotide-bd"/>
</dbReference>
<comment type="function">
    <text evidence="11">Responsible for channeling the electrons from the oxidation of dihydroorotate from the FMN redox center in the PyrD type B subunit to the ultimate electron acceptor NAD(+).</text>
</comment>
<dbReference type="GO" id="GO:0009055">
    <property type="term" value="F:electron transfer activity"/>
    <property type="evidence" value="ECO:0007669"/>
    <property type="project" value="UniProtKB-UniRule"/>
</dbReference>
<dbReference type="SUPFAM" id="SSF52343">
    <property type="entry name" value="Ferredoxin reductase-like, C-terminal NADP-linked domain"/>
    <property type="match status" value="1"/>
</dbReference>
<comment type="pathway">
    <text evidence="11">Pyrimidine metabolism; UMP biosynthesis via de novo pathway; orotate from (S)-dihydroorotate (NAD(+) route): step 1/1.</text>
</comment>
<dbReference type="InterPro" id="IPR023455">
    <property type="entry name" value="Dihydroorotate_DHASE_ETsu"/>
</dbReference>
<dbReference type="PANTHER" id="PTHR43513:SF3">
    <property type="entry name" value="DIHYDROOROTATE DEHYDROGENASE B (NAD(+)), ELECTRON TRANSFER SUBUNIT-RELATED"/>
    <property type="match status" value="1"/>
</dbReference>
<evidence type="ECO:0000256" key="5">
    <source>
        <dbReference type="ARBA" id="ARBA00022723"/>
    </source>
</evidence>
<keyword evidence="6 11" id="KW-0274">FAD</keyword>
<keyword evidence="5 11" id="KW-0479">Metal-binding</keyword>